<evidence type="ECO:0000313" key="9">
    <source>
        <dbReference type="EMBL" id="CAB4876719.1"/>
    </source>
</evidence>
<evidence type="ECO:0000313" key="10">
    <source>
        <dbReference type="EMBL" id="CAB4929411.1"/>
    </source>
</evidence>
<dbReference type="InterPro" id="IPR007865">
    <property type="entry name" value="Aminopep_P_N"/>
</dbReference>
<comment type="similarity">
    <text evidence="2">Belongs to the peptidase M24B family.</text>
</comment>
<evidence type="ECO:0000256" key="4">
    <source>
        <dbReference type="ARBA" id="ARBA00022801"/>
    </source>
</evidence>
<dbReference type="Pfam" id="PF05195">
    <property type="entry name" value="AMP_N"/>
    <property type="match status" value="1"/>
</dbReference>
<dbReference type="Pfam" id="PF00557">
    <property type="entry name" value="Peptidase_M24"/>
    <property type="match status" value="1"/>
</dbReference>
<dbReference type="PROSITE" id="PS00491">
    <property type="entry name" value="PROLINE_PEPTIDASE"/>
    <property type="match status" value="1"/>
</dbReference>
<organism evidence="10">
    <name type="scientific">freshwater metagenome</name>
    <dbReference type="NCBI Taxonomy" id="449393"/>
    <lineage>
        <taxon>unclassified sequences</taxon>
        <taxon>metagenomes</taxon>
        <taxon>ecological metagenomes</taxon>
    </lineage>
</organism>
<dbReference type="GO" id="GO:0030145">
    <property type="term" value="F:manganese ion binding"/>
    <property type="evidence" value="ECO:0007669"/>
    <property type="project" value="InterPro"/>
</dbReference>
<evidence type="ECO:0000256" key="5">
    <source>
        <dbReference type="ARBA" id="ARBA00023211"/>
    </source>
</evidence>
<dbReference type="GO" id="GO:0005829">
    <property type="term" value="C:cytosol"/>
    <property type="evidence" value="ECO:0007669"/>
    <property type="project" value="TreeGrafter"/>
</dbReference>
<keyword evidence="5" id="KW-0464">Manganese</keyword>
<dbReference type="EMBL" id="CAFBMV010000009">
    <property type="protein sequence ID" value="CAB4929411.1"/>
    <property type="molecule type" value="Genomic_DNA"/>
</dbReference>
<evidence type="ECO:0000259" key="6">
    <source>
        <dbReference type="SMART" id="SM01011"/>
    </source>
</evidence>
<dbReference type="Gene3D" id="3.90.230.10">
    <property type="entry name" value="Creatinase/methionine aminopeptidase superfamily"/>
    <property type="match status" value="1"/>
</dbReference>
<keyword evidence="4" id="KW-0378">Hydrolase</keyword>
<evidence type="ECO:0000256" key="2">
    <source>
        <dbReference type="ARBA" id="ARBA00008766"/>
    </source>
</evidence>
<dbReference type="SUPFAM" id="SSF55920">
    <property type="entry name" value="Creatinase/aminopeptidase"/>
    <property type="match status" value="1"/>
</dbReference>
<dbReference type="InterPro" id="IPR029149">
    <property type="entry name" value="Creatin/AminoP/Spt16_N"/>
</dbReference>
<dbReference type="EMBL" id="CAEZZC010000010">
    <property type="protein sequence ID" value="CAB4751668.1"/>
    <property type="molecule type" value="Genomic_DNA"/>
</dbReference>
<dbReference type="InterPro" id="IPR036005">
    <property type="entry name" value="Creatinase/aminopeptidase-like"/>
</dbReference>
<dbReference type="CDD" id="cd01087">
    <property type="entry name" value="Prolidase"/>
    <property type="match status" value="1"/>
</dbReference>
<dbReference type="SMART" id="SM01011">
    <property type="entry name" value="AMP_N"/>
    <property type="match status" value="1"/>
</dbReference>
<comment type="cofactor">
    <cofactor evidence="1">
        <name>Mn(2+)</name>
        <dbReference type="ChEBI" id="CHEBI:29035"/>
    </cofactor>
</comment>
<dbReference type="EMBL" id="CAFBLE010000018">
    <property type="protein sequence ID" value="CAB4876719.1"/>
    <property type="molecule type" value="Genomic_DNA"/>
</dbReference>
<evidence type="ECO:0000256" key="1">
    <source>
        <dbReference type="ARBA" id="ARBA00001936"/>
    </source>
</evidence>
<dbReference type="AlphaFoldDB" id="A0A6J7IFD1"/>
<dbReference type="EMBL" id="CAEZWT010000005">
    <property type="protein sequence ID" value="CAB4658590.1"/>
    <property type="molecule type" value="Genomic_DNA"/>
</dbReference>
<dbReference type="InterPro" id="IPR000994">
    <property type="entry name" value="Pept_M24"/>
</dbReference>
<protein>
    <submittedName>
        <fullName evidence="10">Unannotated protein</fullName>
    </submittedName>
</protein>
<sequence>MVLGESCYQISAVYSYPMSEEVKTPPKRAHDVAPSPLFAEFMKTGWSPTPLAGMSASDVTAWTVARRNKLSEAFPGIRLVIPAGNFKVRSNDCDYRFRPHSAFAYYTGVQGSEATADAVFVMEPTGAGHQPLLFINPRSTRDTDAFYRDARYGELWVGRRYTVDEAQTRYEIETRTVASLEDFLKTPKESLVIRDQDKSVDTIVSVHERDAEFATFVSAQRLIKDSYEINEMQKACDSSARGFADIVRALPAAVATPRGERVVEAAFFGRARIEGNDLGYETISAAGSHACVLHWIRNDGDVRPGELILVDAGVERDSYYTADVTRTLPVNGKFTPAQRSLYTLVYEAQKAGFAAIKPGVEFAEINRACQRVLAQGLFDMGVLTVSVEESMRPEIGLHRRWTLHGVSHMLGMDVHDCAQARKDQYLEGKLEVGHVLTVEPGLYIQSDDELFAPEFRGIGIRIEDDVVVTETGCRNLTEALPRHPDEIEAWMGSILR</sequence>
<evidence type="ECO:0000256" key="3">
    <source>
        <dbReference type="ARBA" id="ARBA00022723"/>
    </source>
</evidence>
<dbReference type="InterPro" id="IPR052433">
    <property type="entry name" value="X-Pro_dipept-like"/>
</dbReference>
<keyword evidence="3" id="KW-0479">Metal-binding</keyword>
<accession>A0A6J7IFD1</accession>
<dbReference type="SUPFAM" id="SSF53092">
    <property type="entry name" value="Creatinase/prolidase N-terminal domain"/>
    <property type="match status" value="1"/>
</dbReference>
<dbReference type="InterPro" id="IPR001131">
    <property type="entry name" value="Peptidase_M24B_aminopep-P_CS"/>
</dbReference>
<dbReference type="PANTHER" id="PTHR43226">
    <property type="entry name" value="XAA-PRO AMINOPEPTIDASE 3"/>
    <property type="match status" value="1"/>
</dbReference>
<evidence type="ECO:0000313" key="8">
    <source>
        <dbReference type="EMBL" id="CAB4751668.1"/>
    </source>
</evidence>
<evidence type="ECO:0000313" key="11">
    <source>
        <dbReference type="EMBL" id="CAB5062613.1"/>
    </source>
</evidence>
<dbReference type="Gene3D" id="3.40.350.10">
    <property type="entry name" value="Creatinase/prolidase N-terminal domain"/>
    <property type="match status" value="1"/>
</dbReference>
<gene>
    <name evidence="7" type="ORF">UFOPK2289_00331</name>
    <name evidence="8" type="ORF">UFOPK2822_00848</name>
    <name evidence="9" type="ORF">UFOPK3346_01376</name>
    <name evidence="10" type="ORF">UFOPK3670_01182</name>
    <name evidence="11" type="ORF">UFOPK4308_01228</name>
</gene>
<dbReference type="GO" id="GO:0006508">
    <property type="term" value="P:proteolysis"/>
    <property type="evidence" value="ECO:0007669"/>
    <property type="project" value="TreeGrafter"/>
</dbReference>
<dbReference type="EMBL" id="CAFBQL010000009">
    <property type="protein sequence ID" value="CAB5062613.1"/>
    <property type="molecule type" value="Genomic_DNA"/>
</dbReference>
<dbReference type="GO" id="GO:0070006">
    <property type="term" value="F:metalloaminopeptidase activity"/>
    <property type="evidence" value="ECO:0007669"/>
    <property type="project" value="InterPro"/>
</dbReference>
<reference evidence="10" key="1">
    <citation type="submission" date="2020-05" db="EMBL/GenBank/DDBJ databases">
        <authorList>
            <person name="Chiriac C."/>
            <person name="Salcher M."/>
            <person name="Ghai R."/>
            <person name="Kavagutti S V."/>
        </authorList>
    </citation>
    <scope>NUCLEOTIDE SEQUENCE</scope>
</reference>
<evidence type="ECO:0000313" key="7">
    <source>
        <dbReference type="EMBL" id="CAB4658590.1"/>
    </source>
</evidence>
<dbReference type="PANTHER" id="PTHR43226:SF4">
    <property type="entry name" value="XAA-PRO AMINOPEPTIDASE 3"/>
    <property type="match status" value="1"/>
</dbReference>
<name>A0A6J7IFD1_9ZZZZ</name>
<feature type="domain" description="Aminopeptidase P N-terminal" evidence="6">
    <location>
        <begin position="58"/>
        <end position="201"/>
    </location>
</feature>
<proteinExistence type="inferred from homology"/>